<organism evidence="3 4">
    <name type="scientific">Deinococcus ficus</name>
    <dbReference type="NCBI Taxonomy" id="317577"/>
    <lineage>
        <taxon>Bacteria</taxon>
        <taxon>Thermotogati</taxon>
        <taxon>Deinococcota</taxon>
        <taxon>Deinococci</taxon>
        <taxon>Deinococcales</taxon>
        <taxon>Deinococcaceae</taxon>
        <taxon>Deinococcus</taxon>
    </lineage>
</organism>
<evidence type="ECO:0000313" key="4">
    <source>
        <dbReference type="Proteomes" id="UP000259030"/>
    </source>
</evidence>
<name>A0A221T356_9DEIO</name>
<dbReference type="EMBL" id="CP021084">
    <property type="protein sequence ID" value="ASN83290.1"/>
    <property type="molecule type" value="Genomic_DNA"/>
</dbReference>
<evidence type="ECO:0000313" key="3">
    <source>
        <dbReference type="EMBL" id="ASN83290.1"/>
    </source>
</evidence>
<keyword evidence="2" id="KW-0472">Membrane</keyword>
<evidence type="ECO:0000256" key="1">
    <source>
        <dbReference type="SAM" id="MobiDB-lite"/>
    </source>
</evidence>
<evidence type="ECO:0000256" key="2">
    <source>
        <dbReference type="SAM" id="Phobius"/>
    </source>
</evidence>
<proteinExistence type="predicted"/>
<sequence>MDQTLPQKLAEAHRPSAKAPAAADDARLMEELPPAVIVTGIGLSTALFLTTYYFLGLMAAMLAGLLLIIFMPAAALWIKRFVGGEYVTTINRWRAHWNYSVTYYAEKWKNPPRP</sequence>
<feature type="region of interest" description="Disordered" evidence="1">
    <location>
        <begin position="1"/>
        <end position="20"/>
    </location>
</feature>
<geneLocation type="plasmid" evidence="4">
    <name>pdfi3</name>
</geneLocation>
<dbReference type="Proteomes" id="UP000259030">
    <property type="component" value="Plasmid pDFI3"/>
</dbReference>
<keyword evidence="4" id="KW-1185">Reference proteome</keyword>
<feature type="transmembrane region" description="Helical" evidence="2">
    <location>
        <begin position="60"/>
        <end position="78"/>
    </location>
</feature>
<feature type="transmembrane region" description="Helical" evidence="2">
    <location>
        <begin position="35"/>
        <end position="54"/>
    </location>
</feature>
<gene>
    <name evidence="3" type="ORF">DFI_19015</name>
</gene>
<dbReference type="RefSeq" id="WP_027462734.1">
    <property type="nucleotide sequence ID" value="NZ_CP021084.1"/>
</dbReference>
<dbReference type="AlphaFoldDB" id="A0A221T356"/>
<dbReference type="KEGG" id="dfc:DFI_19015"/>
<keyword evidence="2" id="KW-0812">Transmembrane</keyword>
<keyword evidence="2" id="KW-1133">Transmembrane helix</keyword>
<accession>A0A221T356</accession>
<protein>
    <submittedName>
        <fullName evidence="3">Uncharacterized protein</fullName>
    </submittedName>
</protein>
<reference evidence="3 4" key="1">
    <citation type="submission" date="2017-05" db="EMBL/GenBank/DDBJ databases">
        <title>The complete genome sequence of Deinococcus ficus isolated from the rhizosphere of the Ficus religiosa L. in Taiwan.</title>
        <authorList>
            <person name="Wu K.-M."/>
            <person name="Liao T.-L."/>
            <person name="Liu Y.-M."/>
            <person name="Young C.-C."/>
            <person name="Tsai S.-F."/>
        </authorList>
    </citation>
    <scope>NUCLEOTIDE SEQUENCE [LARGE SCALE GENOMIC DNA]</scope>
    <source>
        <strain evidence="3 4">CC-FR2-10</strain>
        <plasmid evidence="4">pdfi3</plasmid>
    </source>
</reference>
<keyword evidence="3" id="KW-0614">Plasmid</keyword>